<gene>
    <name evidence="6" type="primary">NCL1_41891</name>
    <name evidence="6" type="ORF">TNCV_483561</name>
</gene>
<dbReference type="SUPFAM" id="SSF57903">
    <property type="entry name" value="FYVE/PHD zinc finger"/>
    <property type="match status" value="2"/>
</dbReference>
<evidence type="ECO:0000313" key="6">
    <source>
        <dbReference type="EMBL" id="GFX89521.1"/>
    </source>
</evidence>
<dbReference type="InterPro" id="IPR011011">
    <property type="entry name" value="Znf_FYVE_PHD"/>
</dbReference>
<dbReference type="InterPro" id="IPR001841">
    <property type="entry name" value="Znf_RING"/>
</dbReference>
<protein>
    <recommendedName>
        <fullName evidence="8">PHD-type domain-containing protein</fullName>
    </recommendedName>
</protein>
<keyword evidence="7" id="KW-1185">Reference proteome</keyword>
<feature type="domain" description="Zinc finger PHD-type" evidence="5">
    <location>
        <begin position="99"/>
        <end position="140"/>
    </location>
</feature>
<feature type="domain" description="RING-type" evidence="4">
    <location>
        <begin position="24"/>
        <end position="63"/>
    </location>
</feature>
<dbReference type="InterPro" id="IPR013083">
    <property type="entry name" value="Znf_RING/FYVE/PHD"/>
</dbReference>
<dbReference type="SMART" id="SM00249">
    <property type="entry name" value="PHD"/>
    <property type="match status" value="2"/>
</dbReference>
<sequence>MLTEMKVHQSEIIKLSCDPLPKVCDICKRIEPDIPCLGICSKFFHLTCLGKTSVAENFKCPECCLKSADPIIQNNGTSSEKLPQKPKKIKLSCDPLPNVCDICKISDVDIRCLGICSKFFHLACLGKTNLPENFKCPECSLSM</sequence>
<reference evidence="6" key="1">
    <citation type="submission" date="2020-08" db="EMBL/GenBank/DDBJ databases">
        <title>Multicomponent nature underlies the extraordinary mechanical properties of spider dragline silk.</title>
        <authorList>
            <person name="Kono N."/>
            <person name="Nakamura H."/>
            <person name="Mori M."/>
            <person name="Yoshida Y."/>
            <person name="Ohtoshi R."/>
            <person name="Malay A.D."/>
            <person name="Moran D.A.P."/>
            <person name="Tomita M."/>
            <person name="Numata K."/>
            <person name="Arakawa K."/>
        </authorList>
    </citation>
    <scope>NUCLEOTIDE SEQUENCE</scope>
</reference>
<keyword evidence="3" id="KW-0862">Zinc</keyword>
<evidence type="ECO:0000256" key="3">
    <source>
        <dbReference type="ARBA" id="ARBA00022833"/>
    </source>
</evidence>
<accession>A0A8X6URE0</accession>
<dbReference type="Pfam" id="PF23011">
    <property type="entry name" value="PHD-1st_NSD"/>
    <property type="match status" value="1"/>
</dbReference>
<evidence type="ECO:0000256" key="2">
    <source>
        <dbReference type="ARBA" id="ARBA00022771"/>
    </source>
</evidence>
<comment type="caution">
    <text evidence="6">The sequence shown here is derived from an EMBL/GenBank/DDBJ whole genome shotgun (WGS) entry which is preliminary data.</text>
</comment>
<evidence type="ECO:0008006" key="8">
    <source>
        <dbReference type="Google" id="ProtNLM"/>
    </source>
</evidence>
<name>A0A8X6URE0_TRICX</name>
<keyword evidence="1" id="KW-0479">Metal-binding</keyword>
<feature type="domain" description="Zinc finger PHD-type" evidence="5">
    <location>
        <begin position="23"/>
        <end position="64"/>
    </location>
</feature>
<evidence type="ECO:0000256" key="1">
    <source>
        <dbReference type="ARBA" id="ARBA00022723"/>
    </source>
</evidence>
<evidence type="ECO:0000259" key="4">
    <source>
        <dbReference type="SMART" id="SM00184"/>
    </source>
</evidence>
<dbReference type="Proteomes" id="UP000887159">
    <property type="component" value="Unassembled WGS sequence"/>
</dbReference>
<evidence type="ECO:0000259" key="5">
    <source>
        <dbReference type="SMART" id="SM00249"/>
    </source>
</evidence>
<feature type="domain" description="RING-type" evidence="4">
    <location>
        <begin position="100"/>
        <end position="139"/>
    </location>
</feature>
<dbReference type="Gene3D" id="3.30.40.10">
    <property type="entry name" value="Zinc/RING finger domain, C3HC4 (zinc finger)"/>
    <property type="match status" value="1"/>
</dbReference>
<dbReference type="PROSITE" id="PS01359">
    <property type="entry name" value="ZF_PHD_1"/>
    <property type="match status" value="2"/>
</dbReference>
<dbReference type="GO" id="GO:0008270">
    <property type="term" value="F:zinc ion binding"/>
    <property type="evidence" value="ECO:0007669"/>
    <property type="project" value="UniProtKB-KW"/>
</dbReference>
<dbReference type="InterPro" id="IPR059153">
    <property type="entry name" value="NSD_PHD-1st"/>
</dbReference>
<dbReference type="AlphaFoldDB" id="A0A8X6URE0"/>
<dbReference type="SMART" id="SM00184">
    <property type="entry name" value="RING"/>
    <property type="match status" value="2"/>
</dbReference>
<proteinExistence type="predicted"/>
<dbReference type="EMBL" id="BMAU01021072">
    <property type="protein sequence ID" value="GFX89521.1"/>
    <property type="molecule type" value="Genomic_DNA"/>
</dbReference>
<evidence type="ECO:0000313" key="7">
    <source>
        <dbReference type="Proteomes" id="UP000887159"/>
    </source>
</evidence>
<keyword evidence="2" id="KW-0863">Zinc-finger</keyword>
<organism evidence="6 7">
    <name type="scientific">Trichonephila clavipes</name>
    <name type="common">Golden silk orbweaver</name>
    <name type="synonym">Nephila clavipes</name>
    <dbReference type="NCBI Taxonomy" id="2585209"/>
    <lineage>
        <taxon>Eukaryota</taxon>
        <taxon>Metazoa</taxon>
        <taxon>Ecdysozoa</taxon>
        <taxon>Arthropoda</taxon>
        <taxon>Chelicerata</taxon>
        <taxon>Arachnida</taxon>
        <taxon>Araneae</taxon>
        <taxon>Araneomorphae</taxon>
        <taxon>Entelegynae</taxon>
        <taxon>Araneoidea</taxon>
        <taxon>Nephilidae</taxon>
        <taxon>Trichonephila</taxon>
    </lineage>
</organism>
<dbReference type="InterPro" id="IPR019786">
    <property type="entry name" value="Zinc_finger_PHD-type_CS"/>
</dbReference>
<dbReference type="InterPro" id="IPR001965">
    <property type="entry name" value="Znf_PHD"/>
</dbReference>